<dbReference type="KEGG" id="byl:A4V09_22735"/>
<reference evidence="2" key="1">
    <citation type="submission" date="2017-04" db="EMBL/GenBank/DDBJ databases">
        <title>Complete Genome Sequences of Twelve Strains of a Stable Defined Moderately Diverse Mouse Microbiota 2 (sDMDMm2).</title>
        <authorList>
            <person name="Uchimura Y."/>
            <person name="Wyss M."/>
            <person name="Brugiroux S."/>
            <person name="Limenitakis J.P."/>
            <person name="Stecher B."/>
            <person name="McCoy K.D."/>
            <person name="Macpherson A.J."/>
        </authorList>
    </citation>
    <scope>NUCLEOTIDE SEQUENCE</scope>
    <source>
        <strain evidence="2">YL58</strain>
    </source>
</reference>
<feature type="domain" description="HTH lysR-type" evidence="1">
    <location>
        <begin position="26"/>
        <end position="84"/>
    </location>
</feature>
<dbReference type="GO" id="GO:0003700">
    <property type="term" value="F:DNA-binding transcription factor activity"/>
    <property type="evidence" value="ECO:0007669"/>
    <property type="project" value="InterPro"/>
</dbReference>
<dbReference type="Pfam" id="PF00126">
    <property type="entry name" value="HTH_1"/>
    <property type="match status" value="1"/>
</dbReference>
<dbReference type="SUPFAM" id="SSF53067">
    <property type="entry name" value="Actin-like ATPase domain"/>
    <property type="match status" value="1"/>
</dbReference>
<dbReference type="InterPro" id="IPR036388">
    <property type="entry name" value="WH-like_DNA-bd_sf"/>
</dbReference>
<dbReference type="InterPro" id="IPR000847">
    <property type="entry name" value="LysR_HTH_N"/>
</dbReference>
<sequence>MKMNISLRLCGDDGQKIFGKGIAQLLRLIDTEGSMNAAVKRMGIAYSKAWKILRNAETQLGFELVAKQTGGRNGGGSVLTPKGRSFLEKFEAFESESKVFFTGGVARYGIFRKTLQEYLKLEVCTHSLAQYAGAIGAAVIASEKQRVKQ</sequence>
<name>A0A1C7IGY0_9FIRM</name>
<dbReference type="STRING" id="1796616.A4V09_22735"/>
<dbReference type="AlphaFoldDB" id="A0A1C7IGY0"/>
<dbReference type="Proteomes" id="UP000092574">
    <property type="component" value="Chromosome"/>
</dbReference>
<dbReference type="InterPro" id="IPR043129">
    <property type="entry name" value="ATPase_NBD"/>
</dbReference>
<gene>
    <name evidence="2" type="ORF">A4V09_22735</name>
</gene>
<evidence type="ECO:0000259" key="1">
    <source>
        <dbReference type="Pfam" id="PF00126"/>
    </source>
</evidence>
<dbReference type="InterPro" id="IPR051815">
    <property type="entry name" value="Molybdate_resp_trans_reg"/>
</dbReference>
<evidence type="ECO:0000313" key="2">
    <source>
        <dbReference type="EMBL" id="ANU78318.1"/>
    </source>
</evidence>
<dbReference type="EMBL" id="CP015405">
    <property type="protein sequence ID" value="ANU78318.1"/>
    <property type="molecule type" value="Genomic_DNA"/>
</dbReference>
<protein>
    <recommendedName>
        <fullName evidence="1">HTH lysR-type domain-containing protein</fullName>
    </recommendedName>
</protein>
<keyword evidence="3" id="KW-1185">Reference proteome</keyword>
<dbReference type="PANTHER" id="PTHR30432:SF1">
    <property type="entry name" value="DNA-BINDING TRANSCRIPTIONAL DUAL REGULATOR MODE"/>
    <property type="match status" value="1"/>
</dbReference>
<dbReference type="PANTHER" id="PTHR30432">
    <property type="entry name" value="TRANSCRIPTIONAL REGULATOR MODE"/>
    <property type="match status" value="1"/>
</dbReference>
<organism evidence="2 3">
    <name type="scientific">Blautia pseudococcoides</name>
    <dbReference type="NCBI Taxonomy" id="1796616"/>
    <lineage>
        <taxon>Bacteria</taxon>
        <taxon>Bacillati</taxon>
        <taxon>Bacillota</taxon>
        <taxon>Clostridia</taxon>
        <taxon>Lachnospirales</taxon>
        <taxon>Lachnospiraceae</taxon>
        <taxon>Blautia</taxon>
    </lineage>
</organism>
<accession>A0A1C7IGY0</accession>
<proteinExistence type="predicted"/>
<dbReference type="Gene3D" id="1.10.10.10">
    <property type="entry name" value="Winged helix-like DNA-binding domain superfamily/Winged helix DNA-binding domain"/>
    <property type="match status" value="1"/>
</dbReference>
<evidence type="ECO:0000313" key="3">
    <source>
        <dbReference type="Proteomes" id="UP000092574"/>
    </source>
</evidence>
<dbReference type="OrthoDB" id="285216at2"/>
<dbReference type="SUPFAM" id="SSF46785">
    <property type="entry name" value="Winged helix' DNA-binding domain"/>
    <property type="match status" value="1"/>
</dbReference>
<dbReference type="InterPro" id="IPR036390">
    <property type="entry name" value="WH_DNA-bd_sf"/>
</dbReference>